<keyword evidence="1" id="KW-0472">Membrane</keyword>
<gene>
    <name evidence="3" type="ORF">C1S70_23970</name>
</gene>
<dbReference type="GO" id="GO:0006313">
    <property type="term" value="P:DNA transposition"/>
    <property type="evidence" value="ECO:0007669"/>
    <property type="project" value="InterPro"/>
</dbReference>
<evidence type="ECO:0000256" key="1">
    <source>
        <dbReference type="SAM" id="Phobius"/>
    </source>
</evidence>
<proteinExistence type="predicted"/>
<dbReference type="PANTHER" id="PTHR30007">
    <property type="entry name" value="PHP DOMAIN PROTEIN"/>
    <property type="match status" value="1"/>
</dbReference>
<dbReference type="InterPro" id="IPR002559">
    <property type="entry name" value="Transposase_11"/>
</dbReference>
<dbReference type="Pfam" id="PF01609">
    <property type="entry name" value="DDE_Tnp_1"/>
    <property type="match status" value="1"/>
</dbReference>
<comment type="caution">
    <text evidence="3">The sequence shown here is derived from an EMBL/GenBank/DDBJ whole genome shotgun (WGS) entry which is preliminary data.</text>
</comment>
<dbReference type="EMBL" id="POWG01000031">
    <property type="protein sequence ID" value="PNQ96405.1"/>
    <property type="molecule type" value="Genomic_DNA"/>
</dbReference>
<evidence type="ECO:0000259" key="2">
    <source>
        <dbReference type="Pfam" id="PF01609"/>
    </source>
</evidence>
<dbReference type="AlphaFoldDB" id="A0A2K1FV36"/>
<sequence length="96" mass="11238">MVRLELTKPERLVADKACSSGVICRALHRRGIQPAIPTKRNERPEPTFDRTAYRECNRVERRIGRLKQFRRTATRYKKRAANYLAMITVAAILLWL</sequence>
<dbReference type="GO" id="GO:0004803">
    <property type="term" value="F:transposase activity"/>
    <property type="evidence" value="ECO:0007669"/>
    <property type="project" value="InterPro"/>
</dbReference>
<feature type="transmembrane region" description="Helical" evidence="1">
    <location>
        <begin position="80"/>
        <end position="95"/>
    </location>
</feature>
<dbReference type="PANTHER" id="PTHR30007:SF1">
    <property type="entry name" value="BLR1914 PROTEIN"/>
    <property type="match status" value="1"/>
</dbReference>
<protein>
    <submittedName>
        <fullName evidence="3">IS5/IS1182 family transposase</fullName>
    </submittedName>
</protein>
<accession>A0A2K1FV36</accession>
<dbReference type="Proteomes" id="UP000236268">
    <property type="component" value="Unassembled WGS sequence"/>
</dbReference>
<organism evidence="3 4">
    <name type="scientific">Azospirillum argentinense</name>
    <dbReference type="NCBI Taxonomy" id="2970906"/>
    <lineage>
        <taxon>Bacteria</taxon>
        <taxon>Pseudomonadati</taxon>
        <taxon>Pseudomonadota</taxon>
        <taxon>Alphaproteobacteria</taxon>
        <taxon>Rhodospirillales</taxon>
        <taxon>Azospirillaceae</taxon>
        <taxon>Azospirillum</taxon>
    </lineage>
</organism>
<dbReference type="RefSeq" id="WP_063922627.1">
    <property type="nucleotide sequence ID" value="NZ_CP007793.1"/>
</dbReference>
<name>A0A2K1FV36_9PROT</name>
<evidence type="ECO:0000313" key="3">
    <source>
        <dbReference type="EMBL" id="PNQ96405.1"/>
    </source>
</evidence>
<feature type="domain" description="Transposase IS4-like" evidence="2">
    <location>
        <begin position="8"/>
        <end position="95"/>
    </location>
</feature>
<evidence type="ECO:0000313" key="4">
    <source>
        <dbReference type="Proteomes" id="UP000236268"/>
    </source>
</evidence>
<dbReference type="GO" id="GO:0003677">
    <property type="term" value="F:DNA binding"/>
    <property type="evidence" value="ECO:0007669"/>
    <property type="project" value="InterPro"/>
</dbReference>
<dbReference type="OrthoDB" id="7366523at2"/>
<keyword evidence="1" id="KW-0812">Transmembrane</keyword>
<keyword evidence="1" id="KW-1133">Transmembrane helix</keyword>
<reference evidence="3 4" key="1">
    <citation type="submission" date="2018-01" db="EMBL/GenBank/DDBJ databases">
        <title>Whole genome sequence of Azospirillum brasilense REC3 isolated from strawberry roots.</title>
        <authorList>
            <person name="Fontana C.A."/>
            <person name="Salazar S.M."/>
            <person name="Bassi D."/>
            <person name="Puglisi E."/>
            <person name="Lovaisa N.C."/>
            <person name="Toffoli L.M."/>
            <person name="Pedraza R."/>
            <person name="Cocconcelli P.S."/>
        </authorList>
    </citation>
    <scope>NUCLEOTIDE SEQUENCE [LARGE SCALE GENOMIC DNA]</scope>
    <source>
        <strain evidence="3 4">REC3</strain>
    </source>
</reference>